<feature type="repeat" description="TPR" evidence="1">
    <location>
        <begin position="46"/>
        <end position="79"/>
    </location>
</feature>
<sequence>MDTVSNRFPSPLNIQKSMARAYLSANRLEEGVSLLAEIVQNHPEDWESLLILGDLYLAAEEVNVAYHLYQRAEKVQPDHPEILRRLQLVQNEPDSAPNFPADPPTHPATLRRLLNRLTGKPHPVDEPTAQKAAGLLRAVLQSEQPAKTVAEHLDEIEQLLPALIELNLQQARQEGKIELANALEGLRQNVTSLIAPTGAEADPPFSSQVRILLLASANPPTQERAQVIRSALEAGGFQIQVNGEISAANLESIDAVIAINPYTSTSAMVNLALCAGARRPVVLDLTCNVEQIPLKHPYYTTLGLGTLEAARAYNASLWLADVITVTSEAHAMALEGTGRRIEVMPEGWSDQNPMWKKKPLPRPTIHLGWVGSCSDVEDLATIRRIVLRVLREFPQTRLVLIDNPEAYTLFSGLPPERCLYLPATSVEDLPYQLGLVDILLLPHRNIPFNQSLSERLLIHAGVRGIPWVASPLPAYLEWGAGGFIASTAEEWHTYLRQLIVEAEVRRQLGRAGAAQAALRESRHLAVLWKALIGNLLLAPNRTKTSLPATPNPVALGLT</sequence>
<proteinExistence type="predicted"/>
<dbReference type="Gene3D" id="3.40.50.2000">
    <property type="entry name" value="Glycogen Phosphorylase B"/>
    <property type="match status" value="1"/>
</dbReference>
<reference evidence="2 3" key="1">
    <citation type="submission" date="2015-07" db="EMBL/GenBank/DDBJ databases">
        <title>Whole genome sequence of Thermanaerothrix daxensis DSM 23592.</title>
        <authorList>
            <person name="Hemp J."/>
            <person name="Ward L.M."/>
            <person name="Pace L.A."/>
            <person name="Fischer W.W."/>
        </authorList>
    </citation>
    <scope>NUCLEOTIDE SEQUENCE [LARGE SCALE GENOMIC DNA]</scope>
    <source>
        <strain evidence="2 3">GNS-1</strain>
    </source>
</reference>
<accession>A0A0N8GQM9</accession>
<organism evidence="2 3">
    <name type="scientific">Thermanaerothrix daxensis</name>
    <dbReference type="NCBI Taxonomy" id="869279"/>
    <lineage>
        <taxon>Bacteria</taxon>
        <taxon>Bacillati</taxon>
        <taxon>Chloroflexota</taxon>
        <taxon>Anaerolineae</taxon>
        <taxon>Anaerolineales</taxon>
        <taxon>Anaerolineaceae</taxon>
        <taxon>Thermanaerothrix</taxon>
    </lineage>
</organism>
<evidence type="ECO:0000256" key="1">
    <source>
        <dbReference type="PROSITE-ProRule" id="PRU00339"/>
    </source>
</evidence>
<gene>
    <name evidence="2" type="ORF">SE15_02960</name>
</gene>
<dbReference type="InterPro" id="IPR019734">
    <property type="entry name" value="TPR_rpt"/>
</dbReference>
<comment type="caution">
    <text evidence="2">The sequence shown here is derived from an EMBL/GenBank/DDBJ whole genome shotgun (WGS) entry which is preliminary data.</text>
</comment>
<dbReference type="AlphaFoldDB" id="A0A0N8GQM9"/>
<dbReference type="STRING" id="869279.SE15_02960"/>
<keyword evidence="1" id="KW-0802">TPR repeat</keyword>
<dbReference type="PROSITE" id="PS50005">
    <property type="entry name" value="TPR"/>
    <property type="match status" value="1"/>
</dbReference>
<dbReference type="EMBL" id="LGKO01000002">
    <property type="protein sequence ID" value="KPL84146.1"/>
    <property type="molecule type" value="Genomic_DNA"/>
</dbReference>
<dbReference type="InterPro" id="IPR011990">
    <property type="entry name" value="TPR-like_helical_dom_sf"/>
</dbReference>
<evidence type="ECO:0000313" key="2">
    <source>
        <dbReference type="EMBL" id="KPL84146.1"/>
    </source>
</evidence>
<dbReference type="SUPFAM" id="SSF48452">
    <property type="entry name" value="TPR-like"/>
    <property type="match status" value="1"/>
</dbReference>
<protein>
    <submittedName>
        <fullName evidence="2">Uncharacterized protein</fullName>
    </submittedName>
</protein>
<evidence type="ECO:0000313" key="3">
    <source>
        <dbReference type="Proteomes" id="UP000050544"/>
    </source>
</evidence>
<dbReference type="Proteomes" id="UP000050544">
    <property type="component" value="Unassembled WGS sequence"/>
</dbReference>
<name>A0A0N8GQM9_9CHLR</name>
<keyword evidence="3" id="KW-1185">Reference proteome</keyword>
<dbReference type="SUPFAM" id="SSF53756">
    <property type="entry name" value="UDP-Glycosyltransferase/glycogen phosphorylase"/>
    <property type="match status" value="1"/>
</dbReference>
<dbReference type="OrthoDB" id="153038at2"/>
<dbReference type="Gene3D" id="1.25.40.10">
    <property type="entry name" value="Tetratricopeptide repeat domain"/>
    <property type="match status" value="1"/>
</dbReference>
<dbReference type="RefSeq" id="WP_054520602.1">
    <property type="nucleotide sequence ID" value="NZ_LGKO01000002.1"/>
</dbReference>